<proteinExistence type="predicted"/>
<organism evidence="1 2">
    <name type="scientific">Panagrolaimus sp. ES5</name>
    <dbReference type="NCBI Taxonomy" id="591445"/>
    <lineage>
        <taxon>Eukaryota</taxon>
        <taxon>Metazoa</taxon>
        <taxon>Ecdysozoa</taxon>
        <taxon>Nematoda</taxon>
        <taxon>Chromadorea</taxon>
        <taxon>Rhabditida</taxon>
        <taxon>Tylenchina</taxon>
        <taxon>Panagrolaimomorpha</taxon>
        <taxon>Panagrolaimoidea</taxon>
        <taxon>Panagrolaimidae</taxon>
        <taxon>Panagrolaimus</taxon>
    </lineage>
</organism>
<reference evidence="2" key="1">
    <citation type="submission" date="2022-11" db="UniProtKB">
        <authorList>
            <consortium name="WormBaseParasite"/>
        </authorList>
    </citation>
    <scope>IDENTIFICATION</scope>
</reference>
<protein>
    <submittedName>
        <fullName evidence="2">Uncharacterized protein</fullName>
    </submittedName>
</protein>
<dbReference type="WBParaSite" id="ES5_v2.g17811.t1">
    <property type="protein sequence ID" value="ES5_v2.g17811.t1"/>
    <property type="gene ID" value="ES5_v2.g17811"/>
</dbReference>
<name>A0AC34FK96_9BILA</name>
<dbReference type="Proteomes" id="UP000887579">
    <property type="component" value="Unplaced"/>
</dbReference>
<evidence type="ECO:0000313" key="2">
    <source>
        <dbReference type="WBParaSite" id="ES5_v2.g17811.t1"/>
    </source>
</evidence>
<sequence length="215" mass="25052">MFKFIFLTLITIVLTSEHSPVSSCFAKVRTLAILDSEFRQHLDHAAKVSRLDSLIQTLISKVDKLCTQEEKDYVIDYLDKHQRAILITENVVKNLTNQEKDHLNVWNNLNDTVSQQQMFLHKFHALPRQDQIILRDAYNKILNTFAASSLDPDLSSALSLLNTMDQKQIQLYAREGQYQDIQHLIHQKLEKSELHDKQKSKAFDFLSKLYSRHNS</sequence>
<accession>A0AC34FK96</accession>
<evidence type="ECO:0000313" key="1">
    <source>
        <dbReference type="Proteomes" id="UP000887579"/>
    </source>
</evidence>